<proteinExistence type="predicted"/>
<dbReference type="PANTHER" id="PTHR34821">
    <property type="entry name" value="INNER MEMBRANE PROTEIN YDCZ"/>
    <property type="match status" value="1"/>
</dbReference>
<keyword evidence="1" id="KW-1133">Transmembrane helix</keyword>
<evidence type="ECO:0000256" key="1">
    <source>
        <dbReference type="SAM" id="Phobius"/>
    </source>
</evidence>
<feature type="transmembrane region" description="Helical" evidence="1">
    <location>
        <begin position="122"/>
        <end position="141"/>
    </location>
</feature>
<name>A0ABV1BZ36_9FIRM</name>
<keyword evidence="1" id="KW-0472">Membrane</keyword>
<feature type="transmembrane region" description="Helical" evidence="1">
    <location>
        <begin position="28"/>
        <end position="51"/>
    </location>
</feature>
<reference evidence="2 3" key="1">
    <citation type="submission" date="2024-03" db="EMBL/GenBank/DDBJ databases">
        <title>Human intestinal bacterial collection.</title>
        <authorList>
            <person name="Pauvert C."/>
            <person name="Hitch T.C.A."/>
            <person name="Clavel T."/>
        </authorList>
    </citation>
    <scope>NUCLEOTIDE SEQUENCE [LARGE SCALE GENOMIC DNA]</scope>
    <source>
        <strain evidence="2 3">CLA-AA-H255</strain>
    </source>
</reference>
<gene>
    <name evidence="2" type="ORF">WMO14_07465</name>
</gene>
<dbReference type="InterPro" id="IPR006750">
    <property type="entry name" value="YdcZ"/>
</dbReference>
<feature type="transmembrane region" description="Helical" evidence="1">
    <location>
        <begin position="95"/>
        <end position="115"/>
    </location>
</feature>
<evidence type="ECO:0000313" key="2">
    <source>
        <dbReference type="EMBL" id="MEQ2379716.1"/>
    </source>
</evidence>
<dbReference type="Pfam" id="PF04657">
    <property type="entry name" value="DMT_YdcZ"/>
    <property type="match status" value="1"/>
</dbReference>
<protein>
    <submittedName>
        <fullName evidence="2">DMT family transporter</fullName>
    </submittedName>
</protein>
<feature type="transmembrane region" description="Helical" evidence="1">
    <location>
        <begin position="63"/>
        <end position="83"/>
    </location>
</feature>
<sequence>MAGFIVAIISGALMSLQGVLNTNVTKASSIWVAAGFVQFTALATCIIMWLFNGRPDISGIFQVENKISLLGGVIGAFITFTVVKSVSDLGVAKAEVTIVVAQVIVAYIIELMGLFGSKKADFSWLKLLALIIAMGGVFMFYNTGKN</sequence>
<dbReference type="EMBL" id="JBBMER010000004">
    <property type="protein sequence ID" value="MEQ2379716.1"/>
    <property type="molecule type" value="Genomic_DNA"/>
</dbReference>
<dbReference type="PANTHER" id="PTHR34821:SF2">
    <property type="entry name" value="INNER MEMBRANE PROTEIN YDCZ"/>
    <property type="match status" value="1"/>
</dbReference>
<organism evidence="2 3">
    <name type="scientific">[Lactobacillus] rogosae</name>
    <dbReference type="NCBI Taxonomy" id="706562"/>
    <lineage>
        <taxon>Bacteria</taxon>
        <taxon>Bacillati</taxon>
        <taxon>Bacillota</taxon>
        <taxon>Clostridia</taxon>
        <taxon>Lachnospirales</taxon>
        <taxon>Lachnospiraceae</taxon>
        <taxon>Lachnospira</taxon>
    </lineage>
</organism>
<evidence type="ECO:0000313" key="3">
    <source>
        <dbReference type="Proteomes" id="UP001442364"/>
    </source>
</evidence>
<dbReference type="RefSeq" id="WP_022502238.1">
    <property type="nucleotide sequence ID" value="NZ_DAWCMB010000162.1"/>
</dbReference>
<accession>A0ABV1BZ36</accession>
<comment type="caution">
    <text evidence="2">The sequence shown here is derived from an EMBL/GenBank/DDBJ whole genome shotgun (WGS) entry which is preliminary data.</text>
</comment>
<keyword evidence="1" id="KW-0812">Transmembrane</keyword>
<dbReference type="Proteomes" id="UP001442364">
    <property type="component" value="Unassembled WGS sequence"/>
</dbReference>
<keyword evidence="3" id="KW-1185">Reference proteome</keyword>